<feature type="transmembrane region" description="Helical" evidence="1">
    <location>
        <begin position="56"/>
        <end position="79"/>
    </location>
</feature>
<comment type="caution">
    <text evidence="2">The sequence shown here is derived from an EMBL/GenBank/DDBJ whole genome shotgun (WGS) entry which is preliminary data.</text>
</comment>
<keyword evidence="1" id="KW-0812">Transmembrane</keyword>
<dbReference type="RefSeq" id="WP_343878095.1">
    <property type="nucleotide sequence ID" value="NZ_BAAAIJ010000009.1"/>
</dbReference>
<keyword evidence="1" id="KW-0472">Membrane</keyword>
<accession>A0ABW4Q612</accession>
<evidence type="ECO:0000313" key="2">
    <source>
        <dbReference type="EMBL" id="MFD1845859.1"/>
    </source>
</evidence>
<sequence>MTLTTGTKRMEHQRMNYPLQYRRARALVYAVLLFWLWAWLGSSFFIAGLFGSPVHALLAMYALTIAVLVSIPALLLAVARMLLTRTRPQAGTRVSPVVTDLRTRRSPESAPIDETDWWFSDKAS</sequence>
<evidence type="ECO:0000313" key="3">
    <source>
        <dbReference type="Proteomes" id="UP001597307"/>
    </source>
</evidence>
<feature type="transmembrane region" description="Helical" evidence="1">
    <location>
        <begin position="26"/>
        <end position="50"/>
    </location>
</feature>
<dbReference type="Proteomes" id="UP001597307">
    <property type="component" value="Unassembled WGS sequence"/>
</dbReference>
<proteinExistence type="predicted"/>
<organism evidence="2 3">
    <name type="scientific">Arthrobacter flavus</name>
    <dbReference type="NCBI Taxonomy" id="95172"/>
    <lineage>
        <taxon>Bacteria</taxon>
        <taxon>Bacillati</taxon>
        <taxon>Actinomycetota</taxon>
        <taxon>Actinomycetes</taxon>
        <taxon>Micrococcales</taxon>
        <taxon>Micrococcaceae</taxon>
        <taxon>Arthrobacter</taxon>
    </lineage>
</organism>
<keyword evidence="1" id="KW-1133">Transmembrane helix</keyword>
<evidence type="ECO:0000256" key="1">
    <source>
        <dbReference type="SAM" id="Phobius"/>
    </source>
</evidence>
<keyword evidence="3" id="KW-1185">Reference proteome</keyword>
<protein>
    <submittedName>
        <fullName evidence="2">Uncharacterized protein</fullName>
    </submittedName>
</protein>
<name>A0ABW4Q612_9MICC</name>
<dbReference type="EMBL" id="JBHUGA010000009">
    <property type="protein sequence ID" value="MFD1845859.1"/>
    <property type="molecule type" value="Genomic_DNA"/>
</dbReference>
<reference evidence="3" key="1">
    <citation type="journal article" date="2019" name="Int. J. Syst. Evol. Microbiol.">
        <title>The Global Catalogue of Microorganisms (GCM) 10K type strain sequencing project: providing services to taxonomists for standard genome sequencing and annotation.</title>
        <authorList>
            <consortium name="The Broad Institute Genomics Platform"/>
            <consortium name="The Broad Institute Genome Sequencing Center for Infectious Disease"/>
            <person name="Wu L."/>
            <person name="Ma J."/>
        </authorList>
    </citation>
    <scope>NUCLEOTIDE SEQUENCE [LARGE SCALE GENOMIC DNA]</scope>
    <source>
        <strain evidence="3">JCM 11496</strain>
    </source>
</reference>
<gene>
    <name evidence="2" type="ORF">ACFSFX_04535</name>
</gene>